<accession>A0ABU6WJJ3</accession>
<protein>
    <submittedName>
        <fullName evidence="2">Uncharacterized protein</fullName>
    </submittedName>
</protein>
<evidence type="ECO:0000313" key="3">
    <source>
        <dbReference type="Proteomes" id="UP001341840"/>
    </source>
</evidence>
<dbReference type="Proteomes" id="UP001341840">
    <property type="component" value="Unassembled WGS sequence"/>
</dbReference>
<comment type="caution">
    <text evidence="2">The sequence shown here is derived from an EMBL/GenBank/DDBJ whole genome shotgun (WGS) entry which is preliminary data.</text>
</comment>
<feature type="region of interest" description="Disordered" evidence="1">
    <location>
        <begin position="174"/>
        <end position="204"/>
    </location>
</feature>
<gene>
    <name evidence="2" type="ORF">PIB30_058283</name>
</gene>
<keyword evidence="3" id="KW-1185">Reference proteome</keyword>
<proteinExistence type="predicted"/>
<sequence>MIAQRGYCFLISPTPNPNLHLPLLSPPASPSPKTAISAADSDCFKSPPSPVILLLPTLPPKSKEMLHPPCVVPSPPKLPCSPPSLPPRRLLPQPCVVVLQRSHAHCCFPSRRRGYCMSFHLGCCLLPRLCSSKAHKVAKIWSIRNYSYSQFFHDCHPFWRIWNPISSVVSRGFSSSSASTLYPPLPPPPPPAPQEDDDTDYVDP</sequence>
<evidence type="ECO:0000256" key="1">
    <source>
        <dbReference type="SAM" id="MobiDB-lite"/>
    </source>
</evidence>
<feature type="compositionally biased region" description="Acidic residues" evidence="1">
    <location>
        <begin position="194"/>
        <end position="204"/>
    </location>
</feature>
<dbReference type="EMBL" id="JASCZI010181730">
    <property type="protein sequence ID" value="MED6185556.1"/>
    <property type="molecule type" value="Genomic_DNA"/>
</dbReference>
<feature type="compositionally biased region" description="Pro residues" evidence="1">
    <location>
        <begin position="183"/>
        <end position="193"/>
    </location>
</feature>
<evidence type="ECO:0000313" key="2">
    <source>
        <dbReference type="EMBL" id="MED6185556.1"/>
    </source>
</evidence>
<organism evidence="2 3">
    <name type="scientific">Stylosanthes scabra</name>
    <dbReference type="NCBI Taxonomy" id="79078"/>
    <lineage>
        <taxon>Eukaryota</taxon>
        <taxon>Viridiplantae</taxon>
        <taxon>Streptophyta</taxon>
        <taxon>Embryophyta</taxon>
        <taxon>Tracheophyta</taxon>
        <taxon>Spermatophyta</taxon>
        <taxon>Magnoliopsida</taxon>
        <taxon>eudicotyledons</taxon>
        <taxon>Gunneridae</taxon>
        <taxon>Pentapetalae</taxon>
        <taxon>rosids</taxon>
        <taxon>fabids</taxon>
        <taxon>Fabales</taxon>
        <taxon>Fabaceae</taxon>
        <taxon>Papilionoideae</taxon>
        <taxon>50 kb inversion clade</taxon>
        <taxon>dalbergioids sensu lato</taxon>
        <taxon>Dalbergieae</taxon>
        <taxon>Pterocarpus clade</taxon>
        <taxon>Stylosanthes</taxon>
    </lineage>
</organism>
<reference evidence="2 3" key="1">
    <citation type="journal article" date="2023" name="Plants (Basel)">
        <title>Bridging the Gap: Combining Genomics and Transcriptomics Approaches to Understand Stylosanthes scabra, an Orphan Legume from the Brazilian Caatinga.</title>
        <authorList>
            <person name="Ferreira-Neto J.R.C."/>
            <person name="da Silva M.D."/>
            <person name="Binneck E."/>
            <person name="de Melo N.F."/>
            <person name="da Silva R.H."/>
            <person name="de Melo A.L.T.M."/>
            <person name="Pandolfi V."/>
            <person name="Bustamante F.O."/>
            <person name="Brasileiro-Vidal A.C."/>
            <person name="Benko-Iseppon A.M."/>
        </authorList>
    </citation>
    <scope>NUCLEOTIDE SEQUENCE [LARGE SCALE GENOMIC DNA]</scope>
    <source>
        <tissue evidence="2">Leaves</tissue>
    </source>
</reference>
<name>A0ABU6WJJ3_9FABA</name>